<dbReference type="Pfam" id="PF00034">
    <property type="entry name" value="Cytochrom_C"/>
    <property type="match status" value="1"/>
</dbReference>
<evidence type="ECO:0000313" key="8">
    <source>
        <dbReference type="Proteomes" id="UP000215086"/>
    </source>
</evidence>
<evidence type="ECO:0000256" key="5">
    <source>
        <dbReference type="SAM" id="MobiDB-lite"/>
    </source>
</evidence>
<evidence type="ECO:0000256" key="3">
    <source>
        <dbReference type="ARBA" id="ARBA00023004"/>
    </source>
</evidence>
<keyword evidence="8" id="KW-1185">Reference proteome</keyword>
<dbReference type="SUPFAM" id="SSF46626">
    <property type="entry name" value="Cytochrome c"/>
    <property type="match status" value="2"/>
</dbReference>
<feature type="region of interest" description="Disordered" evidence="5">
    <location>
        <begin position="213"/>
        <end position="234"/>
    </location>
</feature>
<dbReference type="PANTHER" id="PTHR35008:SF4">
    <property type="entry name" value="BLL4482 PROTEIN"/>
    <property type="match status" value="1"/>
</dbReference>
<reference evidence="7 8" key="1">
    <citation type="journal article" name="Front. Microbiol.">
        <title>Sugar Metabolism of the First Thermophilic Planctomycete Thermogutta terrifontis: Comparative Genomic and Transcriptomic Approaches.</title>
        <authorList>
            <person name="Elcheninov A.G."/>
            <person name="Menzel P."/>
            <person name="Gudbergsdottir S.R."/>
            <person name="Slesarev A.I."/>
            <person name="Kadnikov V.V."/>
            <person name="Krogh A."/>
            <person name="Bonch-Osmolovskaya E.A."/>
            <person name="Peng X."/>
            <person name="Kublanov I.V."/>
        </authorList>
    </citation>
    <scope>NUCLEOTIDE SEQUENCE [LARGE SCALE GENOMIC DNA]</scope>
    <source>
        <strain evidence="7 8">R1</strain>
    </source>
</reference>
<evidence type="ECO:0000313" key="7">
    <source>
        <dbReference type="EMBL" id="ASV73768.1"/>
    </source>
</evidence>
<name>A0A286RCU0_9BACT</name>
<dbReference type="InterPro" id="IPR051459">
    <property type="entry name" value="Cytochrome_c-type_DH"/>
</dbReference>
<protein>
    <submittedName>
        <fullName evidence="7">Electron transport protein, electron transport and membrane-associated energy conservation</fullName>
    </submittedName>
</protein>
<evidence type="ECO:0000256" key="2">
    <source>
        <dbReference type="ARBA" id="ARBA00022723"/>
    </source>
</evidence>
<gene>
    <name evidence="7" type="ORF">THTE_1166</name>
</gene>
<evidence type="ECO:0000256" key="4">
    <source>
        <dbReference type="PROSITE-ProRule" id="PRU00433"/>
    </source>
</evidence>
<feature type="domain" description="Cytochrome c" evidence="6">
    <location>
        <begin position="194"/>
        <end position="318"/>
    </location>
</feature>
<proteinExistence type="predicted"/>
<keyword evidence="3 4" id="KW-0408">Iron</keyword>
<feature type="domain" description="Cytochrome c" evidence="6">
    <location>
        <begin position="25"/>
        <end position="129"/>
    </location>
</feature>
<evidence type="ECO:0000259" key="6">
    <source>
        <dbReference type="PROSITE" id="PS51007"/>
    </source>
</evidence>
<dbReference type="InterPro" id="IPR009056">
    <property type="entry name" value="Cyt_c-like_dom"/>
</dbReference>
<dbReference type="GO" id="GO:0046872">
    <property type="term" value="F:metal ion binding"/>
    <property type="evidence" value="ECO:0007669"/>
    <property type="project" value="UniProtKB-KW"/>
</dbReference>
<organism evidence="7 8">
    <name type="scientific">Thermogutta terrifontis</name>
    <dbReference type="NCBI Taxonomy" id="1331910"/>
    <lineage>
        <taxon>Bacteria</taxon>
        <taxon>Pseudomonadati</taxon>
        <taxon>Planctomycetota</taxon>
        <taxon>Planctomycetia</taxon>
        <taxon>Pirellulales</taxon>
        <taxon>Thermoguttaceae</taxon>
        <taxon>Thermogutta</taxon>
    </lineage>
</organism>
<dbReference type="GO" id="GO:0020037">
    <property type="term" value="F:heme binding"/>
    <property type="evidence" value="ECO:0007669"/>
    <property type="project" value="InterPro"/>
</dbReference>
<sequence>MLTDLFGTPDDPRVPPGVNLDLELLRRAAGPTRRDFSGVERGLYRKHCAVCHGISGDGAGPIAAMLNPYPRDYRYGVFKYTSTVLGAKPTRQDLERTIRRGIPGTGMPSFAPLPDEDIQALIEYVQYLSIRGETELYLLRLVVDENELLPLSKQSVIDEGVLPVAEAWEAPEKDPEHWVVRPQRPQLDEAQLKAAIERGKLVYQEPRSQCVKCHGPEGRGDGEQTDLYDDWNKPKKGVTEEQTRQLSRWFSLPLQQLKPRNFQEGIFHGGGRPEDIYLRIYVGIKGTPMPAMGPSPGQPGILTPEEIWDLTFYVLSLARKNDIKK</sequence>
<keyword evidence="2 4" id="KW-0479">Metal-binding</keyword>
<dbReference type="Gene3D" id="1.10.760.10">
    <property type="entry name" value="Cytochrome c-like domain"/>
    <property type="match status" value="2"/>
</dbReference>
<dbReference type="EMBL" id="CP018477">
    <property type="protein sequence ID" value="ASV73768.1"/>
    <property type="molecule type" value="Genomic_DNA"/>
</dbReference>
<dbReference type="Pfam" id="PF13442">
    <property type="entry name" value="Cytochrome_CBB3"/>
    <property type="match status" value="1"/>
</dbReference>
<evidence type="ECO:0000256" key="1">
    <source>
        <dbReference type="ARBA" id="ARBA00022617"/>
    </source>
</evidence>
<dbReference type="PANTHER" id="PTHR35008">
    <property type="entry name" value="BLL4482 PROTEIN-RELATED"/>
    <property type="match status" value="1"/>
</dbReference>
<dbReference type="GO" id="GO:0009055">
    <property type="term" value="F:electron transfer activity"/>
    <property type="evidence" value="ECO:0007669"/>
    <property type="project" value="InterPro"/>
</dbReference>
<dbReference type="InterPro" id="IPR036909">
    <property type="entry name" value="Cyt_c-like_dom_sf"/>
</dbReference>
<dbReference type="KEGG" id="ttf:THTE_1166"/>
<dbReference type="AlphaFoldDB" id="A0A286RCU0"/>
<accession>A0A286RCU0</accession>
<dbReference type="Proteomes" id="UP000215086">
    <property type="component" value="Chromosome"/>
</dbReference>
<keyword evidence="1 4" id="KW-0349">Heme</keyword>
<dbReference type="PROSITE" id="PS51007">
    <property type="entry name" value="CYTC"/>
    <property type="match status" value="2"/>
</dbReference>